<evidence type="ECO:0000313" key="2">
    <source>
        <dbReference type="Proteomes" id="UP000736335"/>
    </source>
</evidence>
<organism evidence="1 2">
    <name type="scientific">Thelephora terrestris</name>
    <dbReference type="NCBI Taxonomy" id="56493"/>
    <lineage>
        <taxon>Eukaryota</taxon>
        <taxon>Fungi</taxon>
        <taxon>Dikarya</taxon>
        <taxon>Basidiomycota</taxon>
        <taxon>Agaricomycotina</taxon>
        <taxon>Agaricomycetes</taxon>
        <taxon>Thelephorales</taxon>
        <taxon>Thelephoraceae</taxon>
        <taxon>Thelephora</taxon>
    </lineage>
</organism>
<dbReference type="AlphaFoldDB" id="A0A9P6HJC3"/>
<proteinExistence type="predicted"/>
<gene>
    <name evidence="1" type="ORF">BJ322DRAFT_719755</name>
</gene>
<keyword evidence="2" id="KW-1185">Reference proteome</keyword>
<evidence type="ECO:0000313" key="1">
    <source>
        <dbReference type="EMBL" id="KAF9787370.1"/>
    </source>
</evidence>
<sequence length="218" mass="24071">MRGSTQMPSTLVVMGGVQRRSKTQLALRSIDPIAFEFIAAYCRASPHKSTTDTTAIPRSRVLILLRRPRHTDFTVPNNAISRTPYSSSATGFVSPQLSVCIFFGLVVTSRLFCGTSTPHSCGRDHSVRLGTLSLKPRVIQWSRSPKTVAGGRASPFTNAGATVRSSPPLPISLLHHQKCPTCETKDRKDRGEHRRKKRILTFVPVRTTQAAEREPFCS</sequence>
<protein>
    <submittedName>
        <fullName evidence="1">Uncharacterized protein</fullName>
    </submittedName>
</protein>
<reference evidence="1" key="2">
    <citation type="submission" date="2020-11" db="EMBL/GenBank/DDBJ databases">
        <authorList>
            <consortium name="DOE Joint Genome Institute"/>
            <person name="Kuo A."/>
            <person name="Miyauchi S."/>
            <person name="Kiss E."/>
            <person name="Drula E."/>
            <person name="Kohler A."/>
            <person name="Sanchez-Garcia M."/>
            <person name="Andreopoulos B."/>
            <person name="Barry K.W."/>
            <person name="Bonito G."/>
            <person name="Buee M."/>
            <person name="Carver A."/>
            <person name="Chen C."/>
            <person name="Cichocki N."/>
            <person name="Clum A."/>
            <person name="Culley D."/>
            <person name="Crous P.W."/>
            <person name="Fauchery L."/>
            <person name="Girlanda M."/>
            <person name="Hayes R."/>
            <person name="Keri Z."/>
            <person name="Labutti K."/>
            <person name="Lipzen A."/>
            <person name="Lombard V."/>
            <person name="Magnuson J."/>
            <person name="Maillard F."/>
            <person name="Morin E."/>
            <person name="Murat C."/>
            <person name="Nolan M."/>
            <person name="Ohm R."/>
            <person name="Pangilinan J."/>
            <person name="Pereira M."/>
            <person name="Perotto S."/>
            <person name="Peter M."/>
            <person name="Riley R."/>
            <person name="Sitrit Y."/>
            <person name="Stielow B."/>
            <person name="Szollosi G."/>
            <person name="Zifcakova L."/>
            <person name="Stursova M."/>
            <person name="Spatafora J.W."/>
            <person name="Tedersoo L."/>
            <person name="Vaario L.-M."/>
            <person name="Yamada A."/>
            <person name="Yan M."/>
            <person name="Wang P."/>
            <person name="Xu J."/>
            <person name="Bruns T."/>
            <person name="Baldrian P."/>
            <person name="Vilgalys R."/>
            <person name="Henrissat B."/>
            <person name="Grigoriev I.V."/>
            <person name="Hibbett D."/>
            <person name="Nagy L.G."/>
            <person name="Martin F.M."/>
        </authorList>
    </citation>
    <scope>NUCLEOTIDE SEQUENCE</scope>
    <source>
        <strain evidence="1">UH-Tt-Lm1</strain>
    </source>
</reference>
<dbReference type="Proteomes" id="UP000736335">
    <property type="component" value="Unassembled WGS sequence"/>
</dbReference>
<comment type="caution">
    <text evidence="1">The sequence shown here is derived from an EMBL/GenBank/DDBJ whole genome shotgun (WGS) entry which is preliminary data.</text>
</comment>
<accession>A0A9P6HJC3</accession>
<reference evidence="1" key="1">
    <citation type="journal article" date="2020" name="Nat. Commun.">
        <title>Large-scale genome sequencing of mycorrhizal fungi provides insights into the early evolution of symbiotic traits.</title>
        <authorList>
            <person name="Miyauchi S."/>
            <person name="Kiss E."/>
            <person name="Kuo A."/>
            <person name="Drula E."/>
            <person name="Kohler A."/>
            <person name="Sanchez-Garcia M."/>
            <person name="Morin E."/>
            <person name="Andreopoulos B."/>
            <person name="Barry K.W."/>
            <person name="Bonito G."/>
            <person name="Buee M."/>
            <person name="Carver A."/>
            <person name="Chen C."/>
            <person name="Cichocki N."/>
            <person name="Clum A."/>
            <person name="Culley D."/>
            <person name="Crous P.W."/>
            <person name="Fauchery L."/>
            <person name="Girlanda M."/>
            <person name="Hayes R.D."/>
            <person name="Keri Z."/>
            <person name="LaButti K."/>
            <person name="Lipzen A."/>
            <person name="Lombard V."/>
            <person name="Magnuson J."/>
            <person name="Maillard F."/>
            <person name="Murat C."/>
            <person name="Nolan M."/>
            <person name="Ohm R.A."/>
            <person name="Pangilinan J."/>
            <person name="Pereira M.F."/>
            <person name="Perotto S."/>
            <person name="Peter M."/>
            <person name="Pfister S."/>
            <person name="Riley R."/>
            <person name="Sitrit Y."/>
            <person name="Stielow J.B."/>
            <person name="Szollosi G."/>
            <person name="Zifcakova L."/>
            <person name="Stursova M."/>
            <person name="Spatafora J.W."/>
            <person name="Tedersoo L."/>
            <person name="Vaario L.M."/>
            <person name="Yamada A."/>
            <person name="Yan M."/>
            <person name="Wang P."/>
            <person name="Xu J."/>
            <person name="Bruns T."/>
            <person name="Baldrian P."/>
            <person name="Vilgalys R."/>
            <person name="Dunand C."/>
            <person name="Henrissat B."/>
            <person name="Grigoriev I.V."/>
            <person name="Hibbett D."/>
            <person name="Nagy L.G."/>
            <person name="Martin F.M."/>
        </authorList>
    </citation>
    <scope>NUCLEOTIDE SEQUENCE</scope>
    <source>
        <strain evidence="1">UH-Tt-Lm1</strain>
    </source>
</reference>
<name>A0A9P6HJC3_9AGAM</name>
<dbReference type="EMBL" id="WIUZ02000005">
    <property type="protein sequence ID" value="KAF9787370.1"/>
    <property type="molecule type" value="Genomic_DNA"/>
</dbReference>